<dbReference type="EMBL" id="CP096040">
    <property type="protein sequence ID" value="USQ96573.1"/>
    <property type="molecule type" value="Genomic_DNA"/>
</dbReference>
<keyword evidence="2" id="KW-1185">Reference proteome</keyword>
<accession>A0ABY4ZV45</accession>
<gene>
    <name evidence="1" type="ORF">MZV50_02970</name>
</gene>
<organism evidence="1 2">
    <name type="scientific">Caulobacter segnis</name>
    <dbReference type="NCBI Taxonomy" id="88688"/>
    <lineage>
        <taxon>Bacteria</taxon>
        <taxon>Pseudomonadati</taxon>
        <taxon>Pseudomonadota</taxon>
        <taxon>Alphaproteobacteria</taxon>
        <taxon>Caulobacterales</taxon>
        <taxon>Caulobacteraceae</taxon>
        <taxon>Caulobacter</taxon>
    </lineage>
</organism>
<evidence type="ECO:0000313" key="1">
    <source>
        <dbReference type="EMBL" id="USQ96573.1"/>
    </source>
</evidence>
<sequence length="197" mass="22008">MIPAEQIIEYLEGRVALPDFYTQILHDESLQAFLELDASIPPYTNVGNLFLYLMDQDVSKPATDINVRDALSKLLTALGVEHKSDTSSLKTYELVLDASPAWLSPPEAYVKALIAGFETLGGRREKLAFAKDKIARDFRYLKKPPKWLQSPSWLFDGDTPLLFVGQLDASGLAHDVAQIYVFFDERNGGVQTLMQVA</sequence>
<name>A0ABY4ZV45_9CAUL</name>
<evidence type="ECO:0000313" key="2">
    <source>
        <dbReference type="Proteomes" id="UP001057520"/>
    </source>
</evidence>
<evidence type="ECO:0008006" key="3">
    <source>
        <dbReference type="Google" id="ProtNLM"/>
    </source>
</evidence>
<protein>
    <recommendedName>
        <fullName evidence="3">DUF1963 domain-containing protein</fullName>
    </recommendedName>
</protein>
<reference evidence="1 2" key="1">
    <citation type="submission" date="2022-04" db="EMBL/GenBank/DDBJ databases">
        <title>Genome sequence of soybean root-associated Caulobacter segnis RL271.</title>
        <authorList>
            <person name="Longley R."/>
            <person name="Bonito G."/>
            <person name="Trigodet F."/>
            <person name="Crosson S."/>
            <person name="Fiebig A."/>
        </authorList>
    </citation>
    <scope>NUCLEOTIDE SEQUENCE [LARGE SCALE GENOMIC DNA]</scope>
    <source>
        <strain evidence="1 2">RL271</strain>
    </source>
</reference>
<proteinExistence type="predicted"/>
<dbReference type="Proteomes" id="UP001057520">
    <property type="component" value="Chromosome"/>
</dbReference>